<sequence length="272" mass="31357">MPGAKDSDVNMDMGHDYGNDSNIDIEQHNYESKANEALLPEHLSGDDDENIQWRQDIDEHFDEEEDDYGYHEEYDRIDEENVVHEVDLDDTNNEVNEDEEGYRSDLGWEPPLLPSHPLIISILSGMTSLLRSILMNLLVHRSREPTHPRLFMSSTIDWEVACWAKLHGPGSTAILDLLNIDGVVDQLGLSYKNSHELNAKIDTLSGRPQFQWKEIIIGGTAFDVYFRDIMDCICALWQNPEFAPHLTFTPVRHYTDEMKTMQIYSNMNTGQW</sequence>
<reference evidence="2 3" key="1">
    <citation type="submission" date="2019-02" db="EMBL/GenBank/DDBJ databases">
        <title>Genome sequencing of the rare red list fungi Bondarzewia mesenterica.</title>
        <authorList>
            <person name="Buettner E."/>
            <person name="Kellner H."/>
        </authorList>
    </citation>
    <scope>NUCLEOTIDE SEQUENCE [LARGE SCALE GENOMIC DNA]</scope>
    <source>
        <strain evidence="2 3">DSM 108281</strain>
    </source>
</reference>
<name>A0A4S4LXN4_9AGAM</name>
<dbReference type="InterPro" id="IPR041078">
    <property type="entry name" value="Plavaka"/>
</dbReference>
<dbReference type="Pfam" id="PF18759">
    <property type="entry name" value="Plavaka"/>
    <property type="match status" value="1"/>
</dbReference>
<organism evidence="2 3">
    <name type="scientific">Bondarzewia mesenterica</name>
    <dbReference type="NCBI Taxonomy" id="1095465"/>
    <lineage>
        <taxon>Eukaryota</taxon>
        <taxon>Fungi</taxon>
        <taxon>Dikarya</taxon>
        <taxon>Basidiomycota</taxon>
        <taxon>Agaricomycotina</taxon>
        <taxon>Agaricomycetes</taxon>
        <taxon>Russulales</taxon>
        <taxon>Bondarzewiaceae</taxon>
        <taxon>Bondarzewia</taxon>
    </lineage>
</organism>
<keyword evidence="3" id="KW-1185">Reference proteome</keyword>
<evidence type="ECO:0000313" key="2">
    <source>
        <dbReference type="EMBL" id="THH17292.1"/>
    </source>
</evidence>
<comment type="caution">
    <text evidence="2">The sequence shown here is derived from an EMBL/GenBank/DDBJ whole genome shotgun (WGS) entry which is preliminary data.</text>
</comment>
<gene>
    <name evidence="2" type="ORF">EW146_g3488</name>
</gene>
<dbReference type="AlphaFoldDB" id="A0A4S4LXN4"/>
<proteinExistence type="predicted"/>
<dbReference type="Proteomes" id="UP000310158">
    <property type="component" value="Unassembled WGS sequence"/>
</dbReference>
<accession>A0A4S4LXN4</accession>
<dbReference type="OrthoDB" id="2418900at2759"/>
<feature type="compositionally biased region" description="Basic and acidic residues" evidence="1">
    <location>
        <begin position="1"/>
        <end position="18"/>
    </location>
</feature>
<evidence type="ECO:0000256" key="1">
    <source>
        <dbReference type="SAM" id="MobiDB-lite"/>
    </source>
</evidence>
<dbReference type="EMBL" id="SGPL01000117">
    <property type="protein sequence ID" value="THH17292.1"/>
    <property type="molecule type" value="Genomic_DNA"/>
</dbReference>
<feature type="region of interest" description="Disordered" evidence="1">
    <location>
        <begin position="1"/>
        <end position="23"/>
    </location>
</feature>
<protein>
    <submittedName>
        <fullName evidence="2">Uncharacterized protein</fullName>
    </submittedName>
</protein>
<evidence type="ECO:0000313" key="3">
    <source>
        <dbReference type="Proteomes" id="UP000310158"/>
    </source>
</evidence>